<feature type="compositionally biased region" description="Basic and acidic residues" evidence="1">
    <location>
        <begin position="26"/>
        <end position="36"/>
    </location>
</feature>
<evidence type="ECO:0000313" key="3">
    <source>
        <dbReference type="Proteomes" id="UP000712281"/>
    </source>
</evidence>
<sequence length="150" mass="17285">MRGEAIERQTETEREVTCGDGDERDSEERDIERELHQATANEATRQTTQDDEPQGRAIIQEGEPAGSATPPHLKPRRQIKPAPSPRERSETRPRSSLRDWMEPHAPPQSTRPQLTNPQILTPRATTTENPKQITLDQSRWPHRKRHHEIN</sequence>
<evidence type="ECO:0000313" key="2">
    <source>
        <dbReference type="EMBL" id="KAF2539959.1"/>
    </source>
</evidence>
<feature type="compositionally biased region" description="Basic residues" evidence="1">
    <location>
        <begin position="140"/>
        <end position="150"/>
    </location>
</feature>
<feature type="region of interest" description="Disordered" evidence="1">
    <location>
        <begin position="1"/>
        <end position="150"/>
    </location>
</feature>
<feature type="compositionally biased region" description="Polar residues" evidence="1">
    <location>
        <begin position="38"/>
        <end position="47"/>
    </location>
</feature>
<comment type="caution">
    <text evidence="2">The sequence shown here is derived from an EMBL/GenBank/DDBJ whole genome shotgun (WGS) entry which is preliminary data.</text>
</comment>
<organism evidence="2 3">
    <name type="scientific">Brassica cretica</name>
    <name type="common">Mustard</name>
    <dbReference type="NCBI Taxonomy" id="69181"/>
    <lineage>
        <taxon>Eukaryota</taxon>
        <taxon>Viridiplantae</taxon>
        <taxon>Streptophyta</taxon>
        <taxon>Embryophyta</taxon>
        <taxon>Tracheophyta</taxon>
        <taxon>Spermatophyta</taxon>
        <taxon>Magnoliopsida</taxon>
        <taxon>eudicotyledons</taxon>
        <taxon>Gunneridae</taxon>
        <taxon>Pentapetalae</taxon>
        <taxon>rosids</taxon>
        <taxon>malvids</taxon>
        <taxon>Brassicales</taxon>
        <taxon>Brassicaceae</taxon>
        <taxon>Brassiceae</taxon>
        <taxon>Brassica</taxon>
    </lineage>
</organism>
<feature type="compositionally biased region" description="Basic and acidic residues" evidence="1">
    <location>
        <begin position="85"/>
        <end position="102"/>
    </location>
</feature>
<evidence type="ECO:0000256" key="1">
    <source>
        <dbReference type="SAM" id="MobiDB-lite"/>
    </source>
</evidence>
<accession>A0A8S9G3X3</accession>
<name>A0A8S9G3X3_BRACR</name>
<protein>
    <submittedName>
        <fullName evidence="2">Uncharacterized protein</fullName>
    </submittedName>
</protein>
<reference evidence="2" key="1">
    <citation type="submission" date="2019-12" db="EMBL/GenBank/DDBJ databases">
        <title>Genome sequencing and annotation of Brassica cretica.</title>
        <authorList>
            <person name="Studholme D.J."/>
            <person name="Sarris P.F."/>
        </authorList>
    </citation>
    <scope>NUCLEOTIDE SEQUENCE</scope>
    <source>
        <strain evidence="2">PFS-001/15</strain>
        <tissue evidence="2">Leaf</tissue>
    </source>
</reference>
<gene>
    <name evidence="2" type="ORF">F2Q68_00030263</name>
</gene>
<dbReference type="Proteomes" id="UP000712281">
    <property type="component" value="Unassembled WGS sequence"/>
</dbReference>
<feature type="compositionally biased region" description="Polar residues" evidence="1">
    <location>
        <begin position="107"/>
        <end position="137"/>
    </location>
</feature>
<feature type="compositionally biased region" description="Basic and acidic residues" evidence="1">
    <location>
        <begin position="1"/>
        <end position="17"/>
    </location>
</feature>
<dbReference type="EMBL" id="QGKW02002005">
    <property type="protein sequence ID" value="KAF2539959.1"/>
    <property type="molecule type" value="Genomic_DNA"/>
</dbReference>
<dbReference type="AlphaFoldDB" id="A0A8S9G3X3"/>
<proteinExistence type="predicted"/>